<evidence type="ECO:0000256" key="7">
    <source>
        <dbReference type="ARBA" id="ARBA00022741"/>
    </source>
</evidence>
<evidence type="ECO:0000259" key="16">
    <source>
        <dbReference type="PROSITE" id="PS51423"/>
    </source>
</evidence>
<dbReference type="GO" id="GO:0005509">
    <property type="term" value="F:calcium ion binding"/>
    <property type="evidence" value="ECO:0007669"/>
    <property type="project" value="InterPro"/>
</dbReference>
<evidence type="ECO:0000256" key="14">
    <source>
        <dbReference type="ARBA" id="ARBA00023136"/>
    </source>
</evidence>
<dbReference type="AlphaFoldDB" id="A0A163K1A3"/>
<dbReference type="STRING" id="4829.A0A163K1A3"/>
<evidence type="ECO:0000313" key="18">
    <source>
        <dbReference type="Proteomes" id="UP000078561"/>
    </source>
</evidence>
<keyword evidence="11" id="KW-1133">Transmembrane helix</keyword>
<dbReference type="PROSITE" id="PS51419">
    <property type="entry name" value="RAB"/>
    <property type="match status" value="1"/>
</dbReference>
<evidence type="ECO:0000256" key="13">
    <source>
        <dbReference type="ARBA" id="ARBA00023134"/>
    </source>
</evidence>
<organism evidence="17">
    <name type="scientific">Absidia glauca</name>
    <name type="common">Pin mould</name>
    <dbReference type="NCBI Taxonomy" id="4829"/>
    <lineage>
        <taxon>Eukaryota</taxon>
        <taxon>Fungi</taxon>
        <taxon>Fungi incertae sedis</taxon>
        <taxon>Mucoromycota</taxon>
        <taxon>Mucoromycotina</taxon>
        <taxon>Mucoromycetes</taxon>
        <taxon>Mucorales</taxon>
        <taxon>Cunninghamellaceae</taxon>
        <taxon>Absidia</taxon>
    </lineage>
</organism>
<reference evidence="17" key="1">
    <citation type="submission" date="2016-04" db="EMBL/GenBank/DDBJ databases">
        <authorList>
            <person name="Evans L.H."/>
            <person name="Alamgir A."/>
            <person name="Owens N."/>
            <person name="Weber N.D."/>
            <person name="Virtaneva K."/>
            <person name="Barbian K."/>
            <person name="Babar A."/>
            <person name="Rosenke K."/>
        </authorList>
    </citation>
    <scope>NUCLEOTIDE SEQUENCE [LARGE SCALE GENOMIC DNA]</scope>
    <source>
        <strain evidence="17">CBS 101.48</strain>
    </source>
</reference>
<keyword evidence="10 15" id="KW-0106">Calcium</keyword>
<keyword evidence="14 15" id="KW-0472">Membrane</keyword>
<keyword evidence="8 15" id="KW-1000">Mitochondrion outer membrane</keyword>
<dbReference type="GO" id="GO:0003924">
    <property type="term" value="F:GTPase activity"/>
    <property type="evidence" value="ECO:0007669"/>
    <property type="project" value="InterPro"/>
</dbReference>
<dbReference type="InterPro" id="IPR027417">
    <property type="entry name" value="P-loop_NTPase"/>
</dbReference>
<keyword evidence="4" id="KW-0812">Transmembrane</keyword>
<dbReference type="PROSITE" id="PS51423">
    <property type="entry name" value="MIRO"/>
    <property type="match status" value="2"/>
</dbReference>
<dbReference type="FunFam" id="1.10.238.10:FF:000011">
    <property type="entry name" value="Mitochondrial Rho GTPase"/>
    <property type="match status" value="1"/>
</dbReference>
<evidence type="ECO:0000256" key="5">
    <source>
        <dbReference type="ARBA" id="ARBA00022723"/>
    </source>
</evidence>
<comment type="subcellular location">
    <subcellularLocation>
        <location evidence="2 15">Mitochondrion outer membrane</location>
        <topology evidence="2 15">Single-pass type IV membrane protein</topology>
    </subcellularLocation>
</comment>
<keyword evidence="7 15" id="KW-0547">Nucleotide-binding</keyword>
<dbReference type="InterPro" id="IPR011992">
    <property type="entry name" value="EF-hand-dom_pair"/>
</dbReference>
<evidence type="ECO:0000256" key="3">
    <source>
        <dbReference type="ARBA" id="ARBA00007981"/>
    </source>
</evidence>
<gene>
    <name evidence="17" type="primary">ABSGL_10467.1 scaffold 12026</name>
</gene>
<dbReference type="InterPro" id="IPR020860">
    <property type="entry name" value="MIRO_dom"/>
</dbReference>
<dbReference type="PROSITE" id="PS00018">
    <property type="entry name" value="EF_HAND_1"/>
    <property type="match status" value="1"/>
</dbReference>
<evidence type="ECO:0000256" key="8">
    <source>
        <dbReference type="ARBA" id="ARBA00022787"/>
    </source>
</evidence>
<keyword evidence="5" id="KW-0479">Metal-binding</keyword>
<dbReference type="GO" id="GO:0005741">
    <property type="term" value="C:mitochondrial outer membrane"/>
    <property type="evidence" value="ECO:0007669"/>
    <property type="project" value="UniProtKB-SubCell"/>
</dbReference>
<keyword evidence="18" id="KW-1185">Reference proteome</keyword>
<dbReference type="Gene3D" id="3.40.50.300">
    <property type="entry name" value="P-loop containing nucleotide triphosphate hydrolases"/>
    <property type="match status" value="2"/>
</dbReference>
<sequence length="718" mass="81334">MRRDVRILLVGDEGVGKSTIITSLIKETFIPNVQHLVPEVTIPPEVTPENVTMHIMDSSARPEHRELLETEIRKAHVICIVYAIDDPNTFSRLALHWLPYIRSLGVNVPSILVGNKIDLRGDDVTNQSLEDEVIPIMNEFKEVETCVECSSKHLLNVSEIFHFAQKAVLHPTAPLYDSRDHVLKPQCLDALNRIFKLCDSDKDNVLNDIELNEFQRKCFNAPLQQHELDGVKDVVREKEAAGVNENGLTEIGFAYLHSLFIRKGRPETTWTVLRQFGYGDDLSLRQDFLLPPFEVPPECSVELGPLGYFFLTELFQAFHKVMEVAKEKEYELTAFYDLQDKDGALTMAELDELFSTSPGNPWQHTAFPHTTITTETDSVTLQGWLAQWSMSTLIDHQTTLKYLAYLGFDGDTRTALKVTRPKKTDRKKGKIQRGVFLCYVFGAPGTGKTSLIKKFVKRPFSERHKPTTEPFRVVNSVEMEGKQKYMVLEEVDAKQTDAILSSKSRLETCDLLCFVYDTSDANSFQYLACINASLLHDTSPDRLTQEKYNLDHVPTVYIATKSDLDLVPQRCEMQPDVYCRHLKLVAPLSVSVKENQMADLYHRLTSVAMNPSSAASAALKEKDDQAWLQRPYITISLVAGAAILTSLAGYKFLKHRNILFDPQHVVYAAHAASDNKKRSELGAPGDLYRYIPESSRSLELMQKNKVMEMVQVDFLLIG</sequence>
<evidence type="ECO:0000256" key="12">
    <source>
        <dbReference type="ARBA" id="ARBA00023128"/>
    </source>
</evidence>
<dbReference type="SMART" id="SM00175">
    <property type="entry name" value="RAB"/>
    <property type="match status" value="1"/>
</dbReference>
<dbReference type="FunFam" id="3.40.50.300:FF:001330">
    <property type="entry name" value="Mitochondrial Rho GTPase 1"/>
    <property type="match status" value="1"/>
</dbReference>
<dbReference type="CDD" id="cd01893">
    <property type="entry name" value="Miro1"/>
    <property type="match status" value="1"/>
</dbReference>
<evidence type="ECO:0000313" key="17">
    <source>
        <dbReference type="EMBL" id="SAM04601.1"/>
    </source>
</evidence>
<dbReference type="FunFam" id="3.40.50.300:FF:000553">
    <property type="entry name" value="Mitochondrial Rho GTPase"/>
    <property type="match status" value="1"/>
</dbReference>
<protein>
    <recommendedName>
        <fullName evidence="15">Mitochondrial Rho GTPase</fullName>
        <ecNumber evidence="15">3.6.5.-</ecNumber>
    </recommendedName>
</protein>
<evidence type="ECO:0000256" key="6">
    <source>
        <dbReference type="ARBA" id="ARBA00022737"/>
    </source>
</evidence>
<proteinExistence type="inferred from homology"/>
<dbReference type="Proteomes" id="UP000078561">
    <property type="component" value="Unassembled WGS sequence"/>
</dbReference>
<dbReference type="PROSITE" id="PS51421">
    <property type="entry name" value="RAS"/>
    <property type="match status" value="1"/>
</dbReference>
<dbReference type="NCBIfam" id="TIGR00231">
    <property type="entry name" value="small_GTP"/>
    <property type="match status" value="1"/>
</dbReference>
<dbReference type="InterPro" id="IPR005225">
    <property type="entry name" value="Small_GTP-bd"/>
</dbReference>
<dbReference type="EC" id="3.6.5.-" evidence="15"/>
<keyword evidence="13 15" id="KW-0342">GTP-binding</keyword>
<dbReference type="PANTHER" id="PTHR46819:SF1">
    <property type="entry name" value="EF-HAND CALCIUM-BINDING DOMAIN-CONTAINING PROTEIN 7"/>
    <property type="match status" value="1"/>
</dbReference>
<keyword evidence="6" id="KW-0677">Repeat</keyword>
<evidence type="ECO:0000256" key="11">
    <source>
        <dbReference type="ARBA" id="ARBA00022989"/>
    </source>
</evidence>
<dbReference type="PRINTS" id="PR00449">
    <property type="entry name" value="RASTRNSFRMNG"/>
</dbReference>
<dbReference type="SMART" id="SM00174">
    <property type="entry name" value="RHO"/>
    <property type="match status" value="1"/>
</dbReference>
<dbReference type="GO" id="GO:0007005">
    <property type="term" value="P:mitochondrion organization"/>
    <property type="evidence" value="ECO:0007669"/>
    <property type="project" value="InterPro"/>
</dbReference>
<feature type="domain" description="Miro" evidence="16">
    <location>
        <begin position="2"/>
        <end position="170"/>
    </location>
</feature>
<evidence type="ECO:0000256" key="2">
    <source>
        <dbReference type="ARBA" id="ARBA00004200"/>
    </source>
</evidence>
<dbReference type="PANTHER" id="PTHR46819">
    <property type="entry name" value="EF-HAND CALCIUM-BINDING DOMAIN-CONTAINING PROTEIN 7"/>
    <property type="match status" value="1"/>
</dbReference>
<dbReference type="SUPFAM" id="SSF52540">
    <property type="entry name" value="P-loop containing nucleoside triphosphate hydrolases"/>
    <property type="match status" value="2"/>
</dbReference>
<evidence type="ECO:0000256" key="9">
    <source>
        <dbReference type="ARBA" id="ARBA00022801"/>
    </source>
</evidence>
<dbReference type="SUPFAM" id="SSF47473">
    <property type="entry name" value="EF-hand"/>
    <property type="match status" value="1"/>
</dbReference>
<dbReference type="PIRSF" id="PIRSF037488">
    <property type="entry name" value="Mt_Rho_GTPase"/>
    <property type="match status" value="1"/>
</dbReference>
<dbReference type="InterPro" id="IPR021181">
    <property type="entry name" value="Miro"/>
</dbReference>
<dbReference type="Pfam" id="PF00071">
    <property type="entry name" value="Ras"/>
    <property type="match status" value="2"/>
</dbReference>
<dbReference type="InterPro" id="IPR001806">
    <property type="entry name" value="Small_GTPase"/>
</dbReference>
<evidence type="ECO:0000256" key="10">
    <source>
        <dbReference type="ARBA" id="ARBA00022837"/>
    </source>
</evidence>
<dbReference type="InterPro" id="IPR052266">
    <property type="entry name" value="Miro-EF-hand_domain"/>
</dbReference>
<name>A0A163K1A3_ABSGL</name>
<dbReference type="InParanoid" id="A0A163K1A3"/>
<dbReference type="SMART" id="SM00173">
    <property type="entry name" value="RAS"/>
    <property type="match status" value="1"/>
</dbReference>
<dbReference type="EMBL" id="LT554414">
    <property type="protein sequence ID" value="SAM04601.1"/>
    <property type="molecule type" value="Genomic_DNA"/>
</dbReference>
<evidence type="ECO:0000256" key="1">
    <source>
        <dbReference type="ARBA" id="ARBA00003481"/>
    </source>
</evidence>
<dbReference type="OrthoDB" id="10020961at2759"/>
<dbReference type="FunCoup" id="A0A163K1A3">
    <property type="interactions" value="468"/>
</dbReference>
<dbReference type="GO" id="GO:0005525">
    <property type="term" value="F:GTP binding"/>
    <property type="evidence" value="ECO:0007669"/>
    <property type="project" value="UniProtKB-KW"/>
</dbReference>
<dbReference type="CDD" id="cd01892">
    <property type="entry name" value="Miro2"/>
    <property type="match status" value="1"/>
</dbReference>
<accession>A0A163K1A3</accession>
<comment type="similarity">
    <text evidence="3 15">Belongs to the mitochondrial Rho GTPase family.</text>
</comment>
<dbReference type="InterPro" id="IPR018247">
    <property type="entry name" value="EF_Hand_1_Ca_BS"/>
</dbReference>
<evidence type="ECO:0000256" key="4">
    <source>
        <dbReference type="ARBA" id="ARBA00022692"/>
    </source>
</evidence>
<keyword evidence="9 15" id="KW-0378">Hydrolase</keyword>
<dbReference type="OMA" id="FWFAQKA"/>
<dbReference type="Pfam" id="PF08356">
    <property type="entry name" value="EF_assoc_2"/>
    <property type="match status" value="1"/>
</dbReference>
<dbReference type="InterPro" id="IPR013567">
    <property type="entry name" value="EF_hand_assoc_2"/>
</dbReference>
<dbReference type="Pfam" id="PF08355">
    <property type="entry name" value="EF_assoc_1"/>
    <property type="match status" value="1"/>
</dbReference>
<dbReference type="Gene3D" id="1.10.238.10">
    <property type="entry name" value="EF-hand"/>
    <property type="match status" value="2"/>
</dbReference>
<dbReference type="InterPro" id="IPR013566">
    <property type="entry name" value="EF_hand_assoc_1"/>
</dbReference>
<evidence type="ECO:0000256" key="15">
    <source>
        <dbReference type="PIRNR" id="PIRNR037488"/>
    </source>
</evidence>
<keyword evidence="12 15" id="KW-0496">Mitochondrion</keyword>
<comment type="function">
    <text evidence="1 15">Mitochondrial GTPase involved in mitochondrial trafficking. Probably involved in control of anterograde transport of mitochondria and their subcellular distribution.</text>
</comment>
<feature type="domain" description="Miro" evidence="16">
    <location>
        <begin position="433"/>
        <end position="610"/>
    </location>
</feature>